<dbReference type="Pfam" id="PF00005">
    <property type="entry name" value="ABC_tran"/>
    <property type="match status" value="1"/>
</dbReference>
<dbReference type="PANTHER" id="PTHR43394">
    <property type="entry name" value="ATP-DEPENDENT PERMEASE MDL1, MITOCHONDRIAL"/>
    <property type="match status" value="1"/>
</dbReference>
<evidence type="ECO:0000256" key="1">
    <source>
        <dbReference type="ARBA" id="ARBA00004651"/>
    </source>
</evidence>
<dbReference type="AlphaFoldDB" id="A0A7X6BNX3"/>
<feature type="compositionally biased region" description="Low complexity" evidence="8">
    <location>
        <begin position="1"/>
        <end position="11"/>
    </location>
</feature>
<evidence type="ECO:0000313" key="12">
    <source>
        <dbReference type="EMBL" id="NJC41842.1"/>
    </source>
</evidence>
<keyword evidence="13" id="KW-1185">Reference proteome</keyword>
<dbReference type="InterPro" id="IPR003439">
    <property type="entry name" value="ABC_transporter-like_ATP-bd"/>
</dbReference>
<dbReference type="PROSITE" id="PS50929">
    <property type="entry name" value="ABC_TM1F"/>
    <property type="match status" value="1"/>
</dbReference>
<dbReference type="InterPro" id="IPR039421">
    <property type="entry name" value="Type_1_exporter"/>
</dbReference>
<feature type="transmembrane region" description="Helical" evidence="9">
    <location>
        <begin position="279"/>
        <end position="301"/>
    </location>
</feature>
<dbReference type="GO" id="GO:0090374">
    <property type="term" value="P:oligopeptide export from mitochondrion"/>
    <property type="evidence" value="ECO:0007669"/>
    <property type="project" value="TreeGrafter"/>
</dbReference>
<keyword evidence="4 12" id="KW-0067">ATP-binding</keyword>
<dbReference type="GO" id="GO:0005886">
    <property type="term" value="C:plasma membrane"/>
    <property type="evidence" value="ECO:0007669"/>
    <property type="project" value="UniProtKB-SubCell"/>
</dbReference>
<feature type="transmembrane region" description="Helical" evidence="9">
    <location>
        <begin position="313"/>
        <end position="331"/>
    </location>
</feature>
<feature type="transmembrane region" description="Helical" evidence="9">
    <location>
        <begin position="95"/>
        <end position="118"/>
    </location>
</feature>
<gene>
    <name evidence="12" type="ORF">GGQ87_002137</name>
</gene>
<keyword evidence="6 9" id="KW-0472">Membrane</keyword>
<evidence type="ECO:0000256" key="7">
    <source>
        <dbReference type="ARBA" id="ARBA00024725"/>
    </source>
</evidence>
<evidence type="ECO:0000256" key="4">
    <source>
        <dbReference type="ARBA" id="ARBA00022840"/>
    </source>
</evidence>
<evidence type="ECO:0000256" key="5">
    <source>
        <dbReference type="ARBA" id="ARBA00022989"/>
    </source>
</evidence>
<keyword evidence="2 9" id="KW-0812">Transmembrane</keyword>
<name>A0A7X6BNX3_9CAUL</name>
<dbReference type="RefSeq" id="WP_168047620.1">
    <property type="nucleotide sequence ID" value="NZ_JAATJM010000002.1"/>
</dbReference>
<dbReference type="InterPro" id="IPR011918">
    <property type="entry name" value="ABC_MsbA_ATP-bd"/>
</dbReference>
<dbReference type="SMART" id="SM00382">
    <property type="entry name" value="AAA"/>
    <property type="match status" value="1"/>
</dbReference>
<dbReference type="CDD" id="cd03249">
    <property type="entry name" value="ABC_MTABC3_MDL1_MDL2"/>
    <property type="match status" value="1"/>
</dbReference>
<feature type="region of interest" description="Disordered" evidence="8">
    <location>
        <begin position="1"/>
        <end position="38"/>
    </location>
</feature>
<dbReference type="Proteomes" id="UP000587415">
    <property type="component" value="Unassembled WGS sequence"/>
</dbReference>
<dbReference type="NCBIfam" id="TIGR02204">
    <property type="entry name" value="MsbA_rel"/>
    <property type="match status" value="1"/>
</dbReference>
<comment type="caution">
    <text evidence="12">The sequence shown here is derived from an EMBL/GenBank/DDBJ whole genome shotgun (WGS) entry which is preliminary data.</text>
</comment>
<protein>
    <submittedName>
        <fullName evidence="12">ATP-binding cassette subfamily B protein</fullName>
    </submittedName>
</protein>
<dbReference type="CDD" id="cd18575">
    <property type="entry name" value="ABC_6TM_bac_exporter_ABCB8_10_like"/>
    <property type="match status" value="1"/>
</dbReference>
<dbReference type="InterPro" id="IPR027417">
    <property type="entry name" value="P-loop_NTPase"/>
</dbReference>
<dbReference type="SUPFAM" id="SSF90123">
    <property type="entry name" value="ABC transporter transmembrane region"/>
    <property type="match status" value="1"/>
</dbReference>
<comment type="function">
    <text evidence="7">Part of an ABC transporter complex. Transmembrane domains (TMD) form a pore in the inner membrane and the ATP-binding domain (NBD) is responsible for energy generation.</text>
</comment>
<dbReference type="FunFam" id="3.40.50.300:FF:000218">
    <property type="entry name" value="Multidrug ABC transporter ATP-binding protein"/>
    <property type="match status" value="1"/>
</dbReference>
<sequence length="616" mass="66074">MTDTTAPAPDAADLRGRPGAGAQLAEQMSDAGQRRPKRRDVRPLGRLLPYAMRHKGHAAMAGVWLVLSTAASLTLTVTARGAIDHGFEGGGARLNWWFMLLGVNALFLGIATAVRYFFVTKTGERVVADVRKGLFERILTLDPAFYAQMRTGEVLSRLTTDIALVETLLTTSVSYALRNALTLIGGTALLFVVSPKLTGLVLLVVPLLLGPLFLFGRKVRRLTVASQDRFANAVGFAGESVDAIETVQAFGRERSAIARFGEAVEAAFVVSLVRMRARALMTAMIIVVMFGGVTLVLWLGAQDVIAGRMTPGALLQFVLLSVFAAGAVGALGESWGDVQKAAGAMERIDELMRSTPSIAPPAQPRDLPQPPVGEVSMSAVRFSYPGRPDLPALKGFSLTVRPGETVALVGPSGAGKSTVFRLLLRFYDPQSGVVSVDGIDVREADPVDVRNRFAWVSQEAPLFSGSASENIRFGRETATLDEVRTAAEEAQALTFVEALPEGFDTPLGERGKSLSGGQRQRMAIARALVRDAPILLLDEATSALDAESERLVQVALEQAMETRTTIVIAHRLATVLRADRIVVMDDGQVVEEGTHTALMARGGLYARLAELQFRAD</sequence>
<feature type="domain" description="ABC transmembrane type-1" evidence="11">
    <location>
        <begin position="59"/>
        <end position="340"/>
    </location>
</feature>
<dbReference type="InterPro" id="IPR011527">
    <property type="entry name" value="ABC1_TM_dom"/>
</dbReference>
<accession>A0A7X6BNX3</accession>
<evidence type="ECO:0000256" key="2">
    <source>
        <dbReference type="ARBA" id="ARBA00022692"/>
    </source>
</evidence>
<evidence type="ECO:0000259" key="10">
    <source>
        <dbReference type="PROSITE" id="PS50893"/>
    </source>
</evidence>
<dbReference type="GO" id="GO:0016887">
    <property type="term" value="F:ATP hydrolysis activity"/>
    <property type="evidence" value="ECO:0007669"/>
    <property type="project" value="InterPro"/>
</dbReference>
<dbReference type="EMBL" id="JAATJM010000002">
    <property type="protein sequence ID" value="NJC41842.1"/>
    <property type="molecule type" value="Genomic_DNA"/>
</dbReference>
<evidence type="ECO:0000256" key="3">
    <source>
        <dbReference type="ARBA" id="ARBA00022741"/>
    </source>
</evidence>
<feature type="transmembrane region" description="Helical" evidence="9">
    <location>
        <begin position="62"/>
        <end position="83"/>
    </location>
</feature>
<evidence type="ECO:0000259" key="11">
    <source>
        <dbReference type="PROSITE" id="PS50929"/>
    </source>
</evidence>
<proteinExistence type="predicted"/>
<keyword evidence="3" id="KW-0547">Nucleotide-binding</keyword>
<evidence type="ECO:0000256" key="6">
    <source>
        <dbReference type="ARBA" id="ARBA00023136"/>
    </source>
</evidence>
<dbReference type="GO" id="GO:0015421">
    <property type="term" value="F:ABC-type oligopeptide transporter activity"/>
    <property type="evidence" value="ECO:0007669"/>
    <property type="project" value="TreeGrafter"/>
</dbReference>
<evidence type="ECO:0000256" key="8">
    <source>
        <dbReference type="SAM" id="MobiDB-lite"/>
    </source>
</evidence>
<dbReference type="PROSITE" id="PS50893">
    <property type="entry name" value="ABC_TRANSPORTER_2"/>
    <property type="match status" value="1"/>
</dbReference>
<reference evidence="12 13" key="1">
    <citation type="submission" date="2020-03" db="EMBL/GenBank/DDBJ databases">
        <title>Genomic Encyclopedia of Type Strains, Phase IV (KMG-IV): sequencing the most valuable type-strain genomes for metagenomic binning, comparative biology and taxonomic classification.</title>
        <authorList>
            <person name="Goeker M."/>
        </authorList>
    </citation>
    <scope>NUCLEOTIDE SEQUENCE [LARGE SCALE GENOMIC DNA]</scope>
    <source>
        <strain evidence="12 13">DSM 4736</strain>
    </source>
</reference>
<dbReference type="Gene3D" id="3.40.50.300">
    <property type="entry name" value="P-loop containing nucleotide triphosphate hydrolases"/>
    <property type="match status" value="1"/>
</dbReference>
<dbReference type="SUPFAM" id="SSF52540">
    <property type="entry name" value="P-loop containing nucleoside triphosphate hydrolases"/>
    <property type="match status" value="1"/>
</dbReference>
<dbReference type="InterPro" id="IPR003593">
    <property type="entry name" value="AAA+_ATPase"/>
</dbReference>
<dbReference type="InterPro" id="IPR036640">
    <property type="entry name" value="ABC1_TM_sf"/>
</dbReference>
<dbReference type="Pfam" id="PF00664">
    <property type="entry name" value="ABC_membrane"/>
    <property type="match status" value="1"/>
</dbReference>
<keyword evidence="5 9" id="KW-1133">Transmembrane helix</keyword>
<evidence type="ECO:0000256" key="9">
    <source>
        <dbReference type="SAM" id="Phobius"/>
    </source>
</evidence>
<evidence type="ECO:0000313" key="13">
    <source>
        <dbReference type="Proteomes" id="UP000587415"/>
    </source>
</evidence>
<feature type="transmembrane region" description="Helical" evidence="9">
    <location>
        <begin position="197"/>
        <end position="216"/>
    </location>
</feature>
<organism evidence="12 13">
    <name type="scientific">Brevundimonas alba</name>
    <dbReference type="NCBI Taxonomy" id="74314"/>
    <lineage>
        <taxon>Bacteria</taxon>
        <taxon>Pseudomonadati</taxon>
        <taxon>Pseudomonadota</taxon>
        <taxon>Alphaproteobacteria</taxon>
        <taxon>Caulobacterales</taxon>
        <taxon>Caulobacteraceae</taxon>
        <taxon>Brevundimonas</taxon>
    </lineage>
</organism>
<dbReference type="Gene3D" id="1.20.1560.10">
    <property type="entry name" value="ABC transporter type 1, transmembrane domain"/>
    <property type="match status" value="1"/>
</dbReference>
<dbReference type="GO" id="GO:0005524">
    <property type="term" value="F:ATP binding"/>
    <property type="evidence" value="ECO:0007669"/>
    <property type="project" value="UniProtKB-KW"/>
</dbReference>
<dbReference type="PROSITE" id="PS00211">
    <property type="entry name" value="ABC_TRANSPORTER_1"/>
    <property type="match status" value="1"/>
</dbReference>
<dbReference type="PANTHER" id="PTHR43394:SF1">
    <property type="entry name" value="ATP-BINDING CASSETTE SUB-FAMILY B MEMBER 10, MITOCHONDRIAL"/>
    <property type="match status" value="1"/>
</dbReference>
<comment type="subcellular location">
    <subcellularLocation>
        <location evidence="1">Cell membrane</location>
        <topology evidence="1">Multi-pass membrane protein</topology>
    </subcellularLocation>
</comment>
<dbReference type="InterPro" id="IPR017871">
    <property type="entry name" value="ABC_transporter-like_CS"/>
</dbReference>
<feature type="domain" description="ABC transporter" evidence="10">
    <location>
        <begin position="375"/>
        <end position="611"/>
    </location>
</feature>